<dbReference type="GO" id="GO:0043107">
    <property type="term" value="P:type IV pilus-dependent motility"/>
    <property type="evidence" value="ECO:0007669"/>
    <property type="project" value="InterPro"/>
</dbReference>
<keyword evidence="1" id="KW-1133">Transmembrane helix</keyword>
<dbReference type="Pfam" id="PF04350">
    <property type="entry name" value="PilO"/>
    <property type="match status" value="1"/>
</dbReference>
<dbReference type="EMBL" id="PFEE01000015">
    <property type="protein sequence ID" value="PJE63915.1"/>
    <property type="molecule type" value="Genomic_DNA"/>
</dbReference>
<evidence type="ECO:0008006" key="4">
    <source>
        <dbReference type="Google" id="ProtNLM"/>
    </source>
</evidence>
<protein>
    <recommendedName>
        <fullName evidence="4">Type 4a pilus biogenesis protein PilO</fullName>
    </recommendedName>
</protein>
<organism evidence="2 3">
    <name type="scientific">Candidatus Roizmanbacteria bacterium CG10_big_fil_rev_8_21_14_0_10_45_7</name>
    <dbReference type="NCBI Taxonomy" id="1974854"/>
    <lineage>
        <taxon>Bacteria</taxon>
        <taxon>Candidatus Roizmaniibacteriota</taxon>
    </lineage>
</organism>
<dbReference type="Gene3D" id="3.30.70.60">
    <property type="match status" value="1"/>
</dbReference>
<dbReference type="InterPro" id="IPR007445">
    <property type="entry name" value="PilO"/>
</dbReference>
<dbReference type="Proteomes" id="UP000231569">
    <property type="component" value="Unassembled WGS sequence"/>
</dbReference>
<keyword evidence="1" id="KW-0812">Transmembrane</keyword>
<dbReference type="AlphaFoldDB" id="A0A2M8KVF3"/>
<evidence type="ECO:0000313" key="3">
    <source>
        <dbReference type="Proteomes" id="UP000231569"/>
    </source>
</evidence>
<proteinExistence type="predicted"/>
<dbReference type="InterPro" id="IPR014717">
    <property type="entry name" value="Transl_elong_EF1B/ribsomal_bS6"/>
</dbReference>
<evidence type="ECO:0000313" key="2">
    <source>
        <dbReference type="EMBL" id="PJE63915.1"/>
    </source>
</evidence>
<gene>
    <name evidence="2" type="ORF">COU89_00730</name>
</gene>
<keyword evidence="1" id="KW-0472">Membrane</keyword>
<dbReference type="GO" id="GO:0043683">
    <property type="term" value="P:type IV pilus assembly"/>
    <property type="evidence" value="ECO:0007669"/>
    <property type="project" value="InterPro"/>
</dbReference>
<feature type="transmembrane region" description="Helical" evidence="1">
    <location>
        <begin position="12"/>
        <end position="32"/>
    </location>
</feature>
<evidence type="ECO:0000256" key="1">
    <source>
        <dbReference type="SAM" id="Phobius"/>
    </source>
</evidence>
<accession>A0A2M8KVF3</accession>
<reference evidence="3" key="1">
    <citation type="submission" date="2017-09" db="EMBL/GenBank/DDBJ databases">
        <title>Depth-based differentiation of microbial function through sediment-hosted aquifers and enrichment of novel symbionts in the deep terrestrial subsurface.</title>
        <authorList>
            <person name="Probst A.J."/>
            <person name="Ladd B."/>
            <person name="Jarett J.K."/>
            <person name="Geller-Mcgrath D.E."/>
            <person name="Sieber C.M.K."/>
            <person name="Emerson J.B."/>
            <person name="Anantharaman K."/>
            <person name="Thomas B.C."/>
            <person name="Malmstrom R."/>
            <person name="Stieglmeier M."/>
            <person name="Klingl A."/>
            <person name="Woyke T."/>
            <person name="Ryan C.M."/>
            <person name="Banfield J.F."/>
        </authorList>
    </citation>
    <scope>NUCLEOTIDE SEQUENCE [LARGE SCALE GENOMIC DNA]</scope>
</reference>
<sequence>MKRKAISHDYTVTTFVFVFTSFFLFFAIRPSLNLIFTLNKEREDYTTINLQLDKKIEDIISAQNNYIALAPYIDEINQAIPNRQVLADTREVISTGSPELVNFSVQESTLLPLAGSQLNMIGLGTTLTGTYPSIKAYLTSLRALPRIVTLESVAITHGESTTSGSLNASVQLQTYFYHLP</sequence>
<name>A0A2M8KVF3_9BACT</name>
<comment type="caution">
    <text evidence="2">The sequence shown here is derived from an EMBL/GenBank/DDBJ whole genome shotgun (WGS) entry which is preliminary data.</text>
</comment>